<name>A0A840P3V6_9ACTN</name>
<evidence type="ECO:0000313" key="2">
    <source>
        <dbReference type="EMBL" id="MBB5132583.1"/>
    </source>
</evidence>
<feature type="region of interest" description="Disordered" evidence="1">
    <location>
        <begin position="1"/>
        <end position="42"/>
    </location>
</feature>
<proteinExistence type="predicted"/>
<evidence type="ECO:0000313" key="3">
    <source>
        <dbReference type="Proteomes" id="UP000578449"/>
    </source>
</evidence>
<protein>
    <submittedName>
        <fullName evidence="2">Uncharacterized protein</fullName>
    </submittedName>
</protein>
<dbReference type="AlphaFoldDB" id="A0A840P3V6"/>
<dbReference type="RefSeq" id="WP_281396087.1">
    <property type="nucleotide sequence ID" value="NZ_BAABIX010000003.1"/>
</dbReference>
<sequence>MGKHSDPDSPKDQELKPDKPNNDQEVRPGGAHAGDGRKDGAE</sequence>
<accession>A0A840P3V6</accession>
<comment type="caution">
    <text evidence="2">The sequence shown here is derived from an EMBL/GenBank/DDBJ whole genome shotgun (WGS) entry which is preliminary data.</text>
</comment>
<gene>
    <name evidence="2" type="ORF">HNP84_002299</name>
</gene>
<dbReference type="EMBL" id="JACHGN010000004">
    <property type="protein sequence ID" value="MBB5132583.1"/>
    <property type="molecule type" value="Genomic_DNA"/>
</dbReference>
<organism evidence="2 3">
    <name type="scientific">Thermocatellispora tengchongensis</name>
    <dbReference type="NCBI Taxonomy" id="1073253"/>
    <lineage>
        <taxon>Bacteria</taxon>
        <taxon>Bacillati</taxon>
        <taxon>Actinomycetota</taxon>
        <taxon>Actinomycetes</taxon>
        <taxon>Streptosporangiales</taxon>
        <taxon>Streptosporangiaceae</taxon>
        <taxon>Thermocatellispora</taxon>
    </lineage>
</organism>
<evidence type="ECO:0000256" key="1">
    <source>
        <dbReference type="SAM" id="MobiDB-lite"/>
    </source>
</evidence>
<dbReference type="Proteomes" id="UP000578449">
    <property type="component" value="Unassembled WGS sequence"/>
</dbReference>
<keyword evidence="3" id="KW-1185">Reference proteome</keyword>
<reference evidence="2 3" key="1">
    <citation type="submission" date="2020-08" db="EMBL/GenBank/DDBJ databases">
        <title>Genomic Encyclopedia of Type Strains, Phase IV (KMG-IV): sequencing the most valuable type-strain genomes for metagenomic binning, comparative biology and taxonomic classification.</title>
        <authorList>
            <person name="Goeker M."/>
        </authorList>
    </citation>
    <scope>NUCLEOTIDE SEQUENCE [LARGE SCALE GENOMIC DNA]</scope>
    <source>
        <strain evidence="2 3">DSM 45615</strain>
    </source>
</reference>
<feature type="compositionally biased region" description="Basic and acidic residues" evidence="1">
    <location>
        <begin position="1"/>
        <end position="26"/>
    </location>
</feature>